<evidence type="ECO:0000313" key="7">
    <source>
        <dbReference type="EMBL" id="OCX14837.1"/>
    </source>
</evidence>
<name>A0A1C2DJD7_9HYPH</name>
<dbReference type="Gene3D" id="3.20.20.370">
    <property type="entry name" value="Glycoside hydrolase/deacetylase"/>
    <property type="match status" value="1"/>
</dbReference>
<comment type="function">
    <text evidence="1">Is involved in generating a small heat-stable compound (Nod), an acylated oligomer of N-acetylglucosamine, that stimulates mitosis in various plant protoplasts.</text>
</comment>
<feature type="domain" description="NodB homology" evidence="6">
    <location>
        <begin position="40"/>
        <end position="230"/>
    </location>
</feature>
<dbReference type="InterPro" id="IPR050248">
    <property type="entry name" value="Polysacc_deacetylase_ArnD"/>
</dbReference>
<gene>
    <name evidence="7" type="ORF">QV13_20725</name>
</gene>
<keyword evidence="5" id="KW-0732">Signal</keyword>
<dbReference type="InterPro" id="IPR011330">
    <property type="entry name" value="Glyco_hydro/deAcase_b/a-brl"/>
</dbReference>
<evidence type="ECO:0000256" key="5">
    <source>
        <dbReference type="SAM" id="SignalP"/>
    </source>
</evidence>
<evidence type="ECO:0000256" key="2">
    <source>
        <dbReference type="ARBA" id="ARBA00010973"/>
    </source>
</evidence>
<dbReference type="PANTHER" id="PTHR10587">
    <property type="entry name" value="GLYCOSYL TRANSFERASE-RELATED"/>
    <property type="match status" value="1"/>
</dbReference>
<keyword evidence="8" id="KW-1185">Reference proteome</keyword>
<evidence type="ECO:0000256" key="4">
    <source>
        <dbReference type="ARBA" id="ARBA00032976"/>
    </source>
</evidence>
<sequence>MRLFSSVALAALLLAGVASAKDQDLVEPTLRIAPGGKASPRVALTFDACMGKTDRRILSTLIDNRVPATIFVTSRWLKRNKDVLAEMQAHPDLFEIEDHGATHVPAVDRPASIYGIAAAGSPDAVKAEVEGGAAAIKATGAVAPRWFRGATARYSPSAIAQIRQLGLRVAGYSVNGDGGSLLGAATAQKRIAAAHDGDVVIAHINQPTHAAGDGVAKGILDLKAKGFSFVKLSDVPAEGSHGTTAQTVAGY</sequence>
<dbReference type="RefSeq" id="WP_024925181.1">
    <property type="nucleotide sequence ID" value="NZ_MDEO01000035.1"/>
</dbReference>
<comment type="similarity">
    <text evidence="2">Belongs to the polysaccharide deacetylase family.</text>
</comment>
<evidence type="ECO:0000256" key="3">
    <source>
        <dbReference type="ARBA" id="ARBA00020071"/>
    </source>
</evidence>
<reference evidence="7 8" key="1">
    <citation type="submission" date="2016-08" db="EMBL/GenBank/DDBJ databases">
        <title>Whole genome sequence of Mesorhizobium sp. strain UASWS1009 isolated from industrial sewage.</title>
        <authorList>
            <person name="Crovadore J."/>
            <person name="Calmin G."/>
            <person name="Chablais R."/>
            <person name="Cochard B."/>
            <person name="Lefort F."/>
        </authorList>
    </citation>
    <scope>NUCLEOTIDE SEQUENCE [LARGE SCALE GENOMIC DNA]</scope>
    <source>
        <strain evidence="7 8">UASWS1009</strain>
    </source>
</reference>
<dbReference type="STRING" id="1566387.QV13_20725"/>
<organism evidence="7 8">
    <name type="scientific">Mesorhizobium hungaricum</name>
    <dbReference type="NCBI Taxonomy" id="1566387"/>
    <lineage>
        <taxon>Bacteria</taxon>
        <taxon>Pseudomonadati</taxon>
        <taxon>Pseudomonadota</taxon>
        <taxon>Alphaproteobacteria</taxon>
        <taxon>Hyphomicrobiales</taxon>
        <taxon>Phyllobacteriaceae</taxon>
        <taxon>Mesorhizobium</taxon>
    </lineage>
</organism>
<evidence type="ECO:0000256" key="1">
    <source>
        <dbReference type="ARBA" id="ARBA00003236"/>
    </source>
</evidence>
<proteinExistence type="inferred from homology"/>
<dbReference type="EMBL" id="MDEO01000035">
    <property type="protein sequence ID" value="OCX14837.1"/>
    <property type="molecule type" value="Genomic_DNA"/>
</dbReference>
<dbReference type="InterPro" id="IPR002509">
    <property type="entry name" value="NODB_dom"/>
</dbReference>
<dbReference type="Proteomes" id="UP000094412">
    <property type="component" value="Unassembled WGS sequence"/>
</dbReference>
<dbReference type="PANTHER" id="PTHR10587:SF134">
    <property type="entry name" value="SECRETED PROTEIN"/>
    <property type="match status" value="1"/>
</dbReference>
<feature type="signal peptide" evidence="5">
    <location>
        <begin position="1"/>
        <end position="20"/>
    </location>
</feature>
<dbReference type="Pfam" id="PF01522">
    <property type="entry name" value="Polysacc_deac_1"/>
    <property type="match status" value="1"/>
</dbReference>
<dbReference type="PROSITE" id="PS51677">
    <property type="entry name" value="NODB"/>
    <property type="match status" value="1"/>
</dbReference>
<dbReference type="AlphaFoldDB" id="A0A1C2DJD7"/>
<comment type="caution">
    <text evidence="7">The sequence shown here is derived from an EMBL/GenBank/DDBJ whole genome shotgun (WGS) entry which is preliminary data.</text>
</comment>
<evidence type="ECO:0000313" key="8">
    <source>
        <dbReference type="Proteomes" id="UP000094412"/>
    </source>
</evidence>
<accession>A0A1C2DJD7</accession>
<dbReference type="GO" id="GO:0005975">
    <property type="term" value="P:carbohydrate metabolic process"/>
    <property type="evidence" value="ECO:0007669"/>
    <property type="project" value="InterPro"/>
</dbReference>
<dbReference type="OrthoDB" id="9814083at2"/>
<dbReference type="SUPFAM" id="SSF88713">
    <property type="entry name" value="Glycoside hydrolase/deacetylase"/>
    <property type="match status" value="1"/>
</dbReference>
<protein>
    <recommendedName>
        <fullName evidence="3">Chitooligosaccharide deacetylase</fullName>
    </recommendedName>
    <alternativeName>
        <fullName evidence="4">Nodulation protein B</fullName>
    </alternativeName>
</protein>
<feature type="chain" id="PRO_5008659391" description="Chitooligosaccharide deacetylase" evidence="5">
    <location>
        <begin position="21"/>
        <end position="251"/>
    </location>
</feature>
<evidence type="ECO:0000259" key="6">
    <source>
        <dbReference type="PROSITE" id="PS51677"/>
    </source>
</evidence>
<dbReference type="GO" id="GO:0016810">
    <property type="term" value="F:hydrolase activity, acting on carbon-nitrogen (but not peptide) bonds"/>
    <property type="evidence" value="ECO:0007669"/>
    <property type="project" value="InterPro"/>
</dbReference>